<evidence type="ECO:0000256" key="2">
    <source>
        <dbReference type="ARBA" id="ARBA00022980"/>
    </source>
</evidence>
<accession>A0A4T0NJS7</accession>
<keyword evidence="3 5" id="KW-0687">Ribonucleoprotein</keyword>
<evidence type="ECO:0000259" key="7">
    <source>
        <dbReference type="Pfam" id="PF04153"/>
    </source>
</evidence>
<comment type="caution">
    <text evidence="8">The sequence shown here is derived from an EMBL/GenBank/DDBJ whole genome shotgun (WGS) entry which is preliminary data.</text>
</comment>
<evidence type="ECO:0000256" key="5">
    <source>
        <dbReference type="RuleBase" id="RU004005"/>
    </source>
</evidence>
<evidence type="ECO:0000256" key="4">
    <source>
        <dbReference type="ARBA" id="ARBA00065089"/>
    </source>
</evidence>
<feature type="compositionally biased region" description="Polar residues" evidence="6">
    <location>
        <begin position="115"/>
        <end position="150"/>
    </location>
</feature>
<dbReference type="Pfam" id="PF04153">
    <property type="entry name" value="NOT2_3_5_C"/>
    <property type="match status" value="1"/>
</dbReference>
<dbReference type="GO" id="GO:0003735">
    <property type="term" value="F:structural constituent of ribosome"/>
    <property type="evidence" value="ECO:0007669"/>
    <property type="project" value="InterPro"/>
</dbReference>
<dbReference type="GO" id="GO:0000289">
    <property type="term" value="P:nuclear-transcribed mRNA poly(A) tail shortening"/>
    <property type="evidence" value="ECO:0007669"/>
    <property type="project" value="UniProtKB-ARBA"/>
</dbReference>
<dbReference type="FunFam" id="3.90.470.10:FF:000012">
    <property type="entry name" value="60S ribosomal protein L17"/>
    <property type="match status" value="1"/>
</dbReference>
<organism evidence="8 9">
    <name type="scientific">Wallemia mellicola</name>
    <dbReference type="NCBI Taxonomy" id="1708541"/>
    <lineage>
        <taxon>Eukaryota</taxon>
        <taxon>Fungi</taxon>
        <taxon>Dikarya</taxon>
        <taxon>Basidiomycota</taxon>
        <taxon>Wallemiomycotina</taxon>
        <taxon>Wallemiomycetes</taxon>
        <taxon>Wallemiales</taxon>
        <taxon>Wallemiaceae</taxon>
        <taxon>Wallemia</taxon>
    </lineage>
</organism>
<dbReference type="PROSITE" id="PS00464">
    <property type="entry name" value="RIBOSOMAL_L22"/>
    <property type="match status" value="1"/>
</dbReference>
<feature type="compositionally biased region" description="Low complexity" evidence="6">
    <location>
        <begin position="54"/>
        <end position="64"/>
    </location>
</feature>
<evidence type="ECO:0000313" key="9">
    <source>
        <dbReference type="Proteomes" id="UP000307169"/>
    </source>
</evidence>
<dbReference type="GO" id="GO:0006355">
    <property type="term" value="P:regulation of DNA-templated transcription"/>
    <property type="evidence" value="ECO:0007669"/>
    <property type="project" value="InterPro"/>
</dbReference>
<dbReference type="InterPro" id="IPR007282">
    <property type="entry name" value="NOT2/3/5_C"/>
</dbReference>
<feature type="compositionally biased region" description="Low complexity" evidence="6">
    <location>
        <begin position="89"/>
        <end position="104"/>
    </location>
</feature>
<comment type="subunit">
    <text evidence="4">Component of the large ribosomal subunit (LSU). Mature yeast ribosomes consist of a small (40S) and a large (60S) subunit. The 40S small subunit contains 1 molecule of ribosomal RNA (18S rRNA) and at least 33 different proteins. The large 60S subunit contains 3 rRNA molecules (25S, 5.8S and 5S rRNA) and at least 46 different proteins. uL22 is associated with the polypeptide exit tunnel.</text>
</comment>
<evidence type="ECO:0000256" key="3">
    <source>
        <dbReference type="ARBA" id="ARBA00023274"/>
    </source>
</evidence>
<keyword evidence="2 5" id="KW-0689">Ribosomal protein</keyword>
<dbReference type="GO" id="GO:0002181">
    <property type="term" value="P:cytoplasmic translation"/>
    <property type="evidence" value="ECO:0007669"/>
    <property type="project" value="TreeGrafter"/>
</dbReference>
<dbReference type="CDD" id="cd00336">
    <property type="entry name" value="Ribosomal_L22"/>
    <property type="match status" value="1"/>
</dbReference>
<dbReference type="InterPro" id="IPR036394">
    <property type="entry name" value="Ribosomal_uL22_sf"/>
</dbReference>
<gene>
    <name evidence="8" type="ORF">E3Q17_03817</name>
</gene>
<dbReference type="NCBIfam" id="TIGR01038">
    <property type="entry name" value="uL22_arch_euk"/>
    <property type="match status" value="1"/>
</dbReference>
<dbReference type="InterPro" id="IPR001063">
    <property type="entry name" value="Ribosomal_uL22"/>
</dbReference>
<dbReference type="PANTHER" id="PTHR11593:SF10">
    <property type="entry name" value="60S RIBOSOMAL PROTEIN L17"/>
    <property type="match status" value="1"/>
</dbReference>
<evidence type="ECO:0000256" key="6">
    <source>
        <dbReference type="SAM" id="MobiDB-lite"/>
    </source>
</evidence>
<dbReference type="GO" id="GO:0030684">
    <property type="term" value="C:preribosome"/>
    <property type="evidence" value="ECO:0007669"/>
    <property type="project" value="UniProtKB-ARBA"/>
</dbReference>
<dbReference type="InterPro" id="IPR005721">
    <property type="entry name" value="Ribosomal_uL22_euk/arc"/>
</dbReference>
<dbReference type="InterPro" id="IPR038635">
    <property type="entry name" value="CCR4-NOT_su2/3/5_C_sf"/>
</dbReference>
<proteinExistence type="inferred from homology"/>
<dbReference type="AlphaFoldDB" id="A0A4T0NJS7"/>
<dbReference type="PANTHER" id="PTHR11593">
    <property type="entry name" value="60S RIBOSOMAL PROTEIN L17"/>
    <property type="match status" value="1"/>
</dbReference>
<dbReference type="Gene3D" id="3.90.470.10">
    <property type="entry name" value="Ribosomal protein L22/L17"/>
    <property type="match status" value="1"/>
</dbReference>
<dbReference type="SUPFAM" id="SSF54843">
    <property type="entry name" value="Ribosomal protein L22"/>
    <property type="match status" value="1"/>
</dbReference>
<protein>
    <recommendedName>
        <fullName evidence="7">NOT2/NOT3/NOT5 C-terminal domain-containing protein</fullName>
    </recommendedName>
</protein>
<dbReference type="GO" id="GO:0030015">
    <property type="term" value="C:CCR4-NOT core complex"/>
    <property type="evidence" value="ECO:0007669"/>
    <property type="project" value="UniProtKB-ARBA"/>
</dbReference>
<evidence type="ECO:0000256" key="1">
    <source>
        <dbReference type="ARBA" id="ARBA00009451"/>
    </source>
</evidence>
<feature type="domain" description="NOT2/NOT3/NOT5 C-terminal" evidence="7">
    <location>
        <begin position="235"/>
        <end position="359"/>
    </location>
</feature>
<dbReference type="EMBL" id="SPRH01000062">
    <property type="protein sequence ID" value="TIB96548.1"/>
    <property type="molecule type" value="Genomic_DNA"/>
</dbReference>
<evidence type="ECO:0000313" key="8">
    <source>
        <dbReference type="EMBL" id="TIB96548.1"/>
    </source>
</evidence>
<dbReference type="Pfam" id="PF00237">
    <property type="entry name" value="Ribosomal_L22"/>
    <property type="match status" value="1"/>
</dbReference>
<reference evidence="8 9" key="1">
    <citation type="submission" date="2019-03" db="EMBL/GenBank/DDBJ databases">
        <title>Sequencing 25 genomes of Wallemia mellicola.</title>
        <authorList>
            <person name="Gostincar C."/>
        </authorList>
    </citation>
    <scope>NUCLEOTIDE SEQUENCE [LARGE SCALE GENOMIC DNA]</scope>
    <source>
        <strain evidence="8 9">EXF-1262</strain>
    </source>
</reference>
<sequence length="586" mass="65064">MNPPNLAFRPPYAPYLAAPHVLRGFAPIQQQQQQQRQSFSPSPVTAAQPHPITNSSNNQSQLLNVGVIPNQSEPRLDPNDFPALGAPTQQSQQQNQYSQASAPATLNQDDFPALSSDQSALNGVQSKSGDSIRQPYFSSNSSRTPAPSASQRDKRNYMFELAAAQNANPQQQQQQNMTMAQTPAQQVLISPADRFGLLGLLNIIRMSSSDMGMLALGSDLTNLGLDLSSPTMLNSTFVSPFSDNNARDAATLEPEFTLPACYNVQPPPPAFTKVAEFHDETLFYIFYTHTKDVMQQVAAIELFNRNWRYHKDLGLWLTKETGSEPVQKTPMLERGSYIFFDPKSWEKIKREFVLVYDQLEERPAGGKLSNLTNETGSGGSVAAIKAQEREAFQLDSQQGAMRYAHNAENPEKTAKARGQHLRTHFKNTREVAAAITGLKLSKAYKYLGDVQEHKDVIPFRRFNGGVGRAAQAKNHGTTQGRWPVKSIGFLLRLLKNAEANADAKSLDTDDLLIKHIVVQQAPKTRRRTYRAHGRINPYQGNPCHIEITLAVPEEQVARNKDVDVNAPKKILGNKRQVAAQRRLISA</sequence>
<dbReference type="Proteomes" id="UP000307169">
    <property type="component" value="Unassembled WGS sequence"/>
</dbReference>
<comment type="similarity">
    <text evidence="1 5">Belongs to the universal ribosomal protein uL22 family.</text>
</comment>
<dbReference type="Gene3D" id="2.30.30.1020">
    <property type="entry name" value="CCR4-NOT complex subunit 2/3/5, C-terminal domain"/>
    <property type="match status" value="1"/>
</dbReference>
<dbReference type="GO" id="GO:0022625">
    <property type="term" value="C:cytosolic large ribosomal subunit"/>
    <property type="evidence" value="ECO:0007669"/>
    <property type="project" value="TreeGrafter"/>
</dbReference>
<feature type="region of interest" description="Disordered" evidence="6">
    <location>
        <begin position="29"/>
        <end position="152"/>
    </location>
</feature>
<dbReference type="InterPro" id="IPR018260">
    <property type="entry name" value="Ribosomal_uL22_CS"/>
</dbReference>
<name>A0A4T0NJS7_9BASI</name>